<comment type="catalytic activity">
    <reaction evidence="13">
        <text>9-octadecanoyloxy-octadecanoate + H2O = 9-hydroxy-octadecanoate + octadecanoate + H(+)</text>
        <dbReference type="Rhea" id="RHEA:52096"/>
        <dbReference type="ChEBI" id="CHEBI:15377"/>
        <dbReference type="ChEBI" id="CHEBI:15378"/>
        <dbReference type="ChEBI" id="CHEBI:25629"/>
        <dbReference type="ChEBI" id="CHEBI:136286"/>
        <dbReference type="ChEBI" id="CHEBI:136373"/>
    </reaction>
    <physiologicalReaction direction="left-to-right" evidence="13">
        <dbReference type="Rhea" id="RHEA:52097"/>
    </physiologicalReaction>
</comment>
<dbReference type="Proteomes" id="UP001177023">
    <property type="component" value="Unassembled WGS sequence"/>
</dbReference>
<evidence type="ECO:0000256" key="7">
    <source>
        <dbReference type="ARBA" id="ARBA00047368"/>
    </source>
</evidence>
<evidence type="ECO:0000256" key="15">
    <source>
        <dbReference type="ARBA" id="ARBA00049322"/>
    </source>
</evidence>
<protein>
    <submittedName>
        <fullName evidence="18">Uncharacterized protein</fullName>
    </submittedName>
</protein>
<comment type="catalytic activity">
    <reaction evidence="8">
        <text>13-octadecanoyloxy-octadecanoate + H2O = 13-hydroxy-octadecanoate + octadecanoate + H(+)</text>
        <dbReference type="Rhea" id="RHEA:52084"/>
        <dbReference type="ChEBI" id="CHEBI:15377"/>
        <dbReference type="ChEBI" id="CHEBI:15378"/>
        <dbReference type="ChEBI" id="CHEBI:25629"/>
        <dbReference type="ChEBI" id="CHEBI:136304"/>
        <dbReference type="ChEBI" id="CHEBI:136335"/>
    </reaction>
    <physiologicalReaction direction="left-to-right" evidence="8">
        <dbReference type="Rhea" id="RHEA:52085"/>
    </physiologicalReaction>
</comment>
<sequence length="215" mass="24798">MVGLRLIFHLVSAAAYGYTAWYDAKIVPAEFWPIKGVFLSKFVWLTVIDLYLQLFYHLWALVATFYPSRSFHYFAKSVVSLFWTLYFLDPDFLLHDENARRVISIAWFNHGLHTLPTVTILIDLLLWNHGRVEKSSAFKGLLSFATLYIIDIHYVHYTTGFWAYPILGQLSLPLRAAFIIGCASVFFVKFVFLDAMSATAHAHDAVEQKKKAKKH</sequence>
<feature type="transmembrane region" description="Helical" evidence="17">
    <location>
        <begin position="71"/>
        <end position="88"/>
    </location>
</feature>
<evidence type="ECO:0000256" key="2">
    <source>
        <dbReference type="ARBA" id="ARBA00004127"/>
    </source>
</evidence>
<evidence type="ECO:0000256" key="10">
    <source>
        <dbReference type="ARBA" id="ARBA00048680"/>
    </source>
</evidence>
<comment type="catalytic activity">
    <reaction evidence="9">
        <text>9-hexadecanoyloxy-octadecanoate + H2O = 9-hydroxy-octadecanoate + hexadecanoate + H(+)</text>
        <dbReference type="Rhea" id="RHEA:52052"/>
        <dbReference type="ChEBI" id="CHEBI:7896"/>
        <dbReference type="ChEBI" id="CHEBI:15377"/>
        <dbReference type="ChEBI" id="CHEBI:15378"/>
        <dbReference type="ChEBI" id="CHEBI:83670"/>
        <dbReference type="ChEBI" id="CHEBI:136286"/>
    </reaction>
    <physiologicalReaction direction="left-to-right" evidence="9">
        <dbReference type="Rhea" id="RHEA:52053"/>
    </physiologicalReaction>
</comment>
<comment type="catalytic activity">
    <reaction evidence="15">
        <text>13-(9Z-hexadecenoyloxy)-octadecanoate + H2O = 13-hydroxy-octadecanoate + (9Z)-hexadecenoate + H(+)</text>
        <dbReference type="Rhea" id="RHEA:52076"/>
        <dbReference type="ChEBI" id="CHEBI:15377"/>
        <dbReference type="ChEBI" id="CHEBI:15378"/>
        <dbReference type="ChEBI" id="CHEBI:32372"/>
        <dbReference type="ChEBI" id="CHEBI:136304"/>
        <dbReference type="ChEBI" id="CHEBI:136315"/>
    </reaction>
    <physiologicalReaction direction="left-to-right" evidence="15">
        <dbReference type="Rhea" id="RHEA:52077"/>
    </physiologicalReaction>
</comment>
<comment type="catalytic activity">
    <reaction evidence="12">
        <text>9-(9Z-octadecenoyloxy)-octadecanoate + H2O = 9-hydroxy-octadecanoate + (9Z)-octadecenoate + H(+)</text>
        <dbReference type="Rhea" id="RHEA:52048"/>
        <dbReference type="ChEBI" id="CHEBI:15377"/>
        <dbReference type="ChEBI" id="CHEBI:15378"/>
        <dbReference type="ChEBI" id="CHEBI:30823"/>
        <dbReference type="ChEBI" id="CHEBI:136282"/>
        <dbReference type="ChEBI" id="CHEBI:136286"/>
    </reaction>
    <physiologicalReaction direction="left-to-right" evidence="12">
        <dbReference type="Rhea" id="RHEA:52049"/>
    </physiologicalReaction>
</comment>
<evidence type="ECO:0000256" key="11">
    <source>
        <dbReference type="ARBA" id="ARBA00048701"/>
    </source>
</evidence>
<dbReference type="AlphaFoldDB" id="A0AA36D9H3"/>
<reference evidence="18" key="1">
    <citation type="submission" date="2023-06" db="EMBL/GenBank/DDBJ databases">
        <authorList>
            <person name="Delattre M."/>
        </authorList>
    </citation>
    <scope>NUCLEOTIDE SEQUENCE</scope>
    <source>
        <strain evidence="18">AF72</strain>
    </source>
</reference>
<name>A0AA36D9H3_9BILA</name>
<evidence type="ECO:0000256" key="4">
    <source>
        <dbReference type="ARBA" id="ARBA00022692"/>
    </source>
</evidence>
<evidence type="ECO:0000256" key="6">
    <source>
        <dbReference type="ARBA" id="ARBA00023136"/>
    </source>
</evidence>
<proteinExistence type="inferred from homology"/>
<dbReference type="InterPro" id="IPR006838">
    <property type="entry name" value="ADTRP_AIG1"/>
</dbReference>
<comment type="catalytic activity">
    <reaction evidence="10">
        <text>12-octadecanoyloxy-octadecanoate + H2O = 12-hydroxyoctadecanoate + octadecanoate + H(+)</text>
        <dbReference type="Rhea" id="RHEA:52080"/>
        <dbReference type="ChEBI" id="CHEBI:15377"/>
        <dbReference type="ChEBI" id="CHEBI:15378"/>
        <dbReference type="ChEBI" id="CHEBI:25629"/>
        <dbReference type="ChEBI" id="CHEBI:84201"/>
        <dbReference type="ChEBI" id="CHEBI:136330"/>
    </reaction>
    <physiologicalReaction direction="left-to-right" evidence="10">
        <dbReference type="Rhea" id="RHEA:52081"/>
    </physiologicalReaction>
</comment>
<feature type="transmembrane region" description="Helical" evidence="17">
    <location>
        <begin position="138"/>
        <end position="156"/>
    </location>
</feature>
<comment type="catalytic activity">
    <reaction evidence="7">
        <text>12-hexadecanoyloxy-octadecanoate + H2O = 12-hydroxyoctadecanoate + hexadecanoate + H(+)</text>
        <dbReference type="Rhea" id="RHEA:52056"/>
        <dbReference type="ChEBI" id="CHEBI:7896"/>
        <dbReference type="ChEBI" id="CHEBI:15377"/>
        <dbReference type="ChEBI" id="CHEBI:15378"/>
        <dbReference type="ChEBI" id="CHEBI:83677"/>
        <dbReference type="ChEBI" id="CHEBI:84201"/>
    </reaction>
    <physiologicalReaction direction="left-to-right" evidence="7">
        <dbReference type="Rhea" id="RHEA:52057"/>
    </physiologicalReaction>
</comment>
<keyword evidence="19" id="KW-1185">Reference proteome</keyword>
<comment type="subcellular location">
    <subcellularLocation>
        <location evidence="2">Endomembrane system</location>
        <topology evidence="2">Multi-pass membrane protein</topology>
    </subcellularLocation>
</comment>
<evidence type="ECO:0000256" key="1">
    <source>
        <dbReference type="ARBA" id="ARBA00000923"/>
    </source>
</evidence>
<comment type="similarity">
    <text evidence="3">Belongs to the AIG1 family.</text>
</comment>
<evidence type="ECO:0000256" key="3">
    <source>
        <dbReference type="ARBA" id="ARBA00009300"/>
    </source>
</evidence>
<accession>A0AA36D9H3</accession>
<feature type="non-terminal residue" evidence="18">
    <location>
        <position position="1"/>
    </location>
</feature>
<evidence type="ECO:0000256" key="13">
    <source>
        <dbReference type="ARBA" id="ARBA00049221"/>
    </source>
</evidence>
<comment type="catalytic activity">
    <reaction evidence="14">
        <text>13-(9Z-octadecenoyloxy)-octadecanoate + H2O = 13-hydroxy-octadecanoate + (9Z)-octadecenoate + H(+)</text>
        <dbReference type="Rhea" id="RHEA:52064"/>
        <dbReference type="ChEBI" id="CHEBI:15377"/>
        <dbReference type="ChEBI" id="CHEBI:15378"/>
        <dbReference type="ChEBI" id="CHEBI:30823"/>
        <dbReference type="ChEBI" id="CHEBI:136303"/>
        <dbReference type="ChEBI" id="CHEBI:136304"/>
    </reaction>
    <physiologicalReaction direction="left-to-right" evidence="14">
        <dbReference type="Rhea" id="RHEA:52065"/>
    </physiologicalReaction>
</comment>
<evidence type="ECO:0000256" key="12">
    <source>
        <dbReference type="ARBA" id="ARBA00048800"/>
    </source>
</evidence>
<feature type="transmembrane region" description="Helical" evidence="17">
    <location>
        <begin position="41"/>
        <end position="59"/>
    </location>
</feature>
<dbReference type="EMBL" id="CATQJA010002665">
    <property type="protein sequence ID" value="CAJ0583613.1"/>
    <property type="molecule type" value="Genomic_DNA"/>
</dbReference>
<evidence type="ECO:0000313" key="18">
    <source>
        <dbReference type="EMBL" id="CAJ0583613.1"/>
    </source>
</evidence>
<dbReference type="PANTHER" id="PTHR10989">
    <property type="entry name" value="ANDROGEN-INDUCED PROTEIN 1-RELATED"/>
    <property type="match status" value="1"/>
</dbReference>
<dbReference type="PANTHER" id="PTHR10989:SF16">
    <property type="entry name" value="AT02829P-RELATED"/>
    <property type="match status" value="1"/>
</dbReference>
<evidence type="ECO:0000256" key="8">
    <source>
        <dbReference type="ARBA" id="ARBA00047427"/>
    </source>
</evidence>
<keyword evidence="6 17" id="KW-0472">Membrane</keyword>
<gene>
    <name evidence="18" type="ORF">MSPICULIGERA_LOCUS21685</name>
</gene>
<comment type="catalytic activity">
    <reaction evidence="1">
        <text>9-(9Z-hexadecenoyloxy)-octadecanoate + H2O = (9Z)-hexadecenoate + 9-hydroxy-octadecanoate + H(+)</text>
        <dbReference type="Rhea" id="RHEA:52068"/>
        <dbReference type="ChEBI" id="CHEBI:15377"/>
        <dbReference type="ChEBI" id="CHEBI:15378"/>
        <dbReference type="ChEBI" id="CHEBI:32372"/>
        <dbReference type="ChEBI" id="CHEBI:136286"/>
        <dbReference type="ChEBI" id="CHEBI:136309"/>
    </reaction>
    <physiologicalReaction direction="left-to-right" evidence="1">
        <dbReference type="Rhea" id="RHEA:52069"/>
    </physiologicalReaction>
</comment>
<feature type="transmembrane region" description="Helical" evidence="17">
    <location>
        <begin position="176"/>
        <end position="193"/>
    </location>
</feature>
<evidence type="ECO:0000256" key="16">
    <source>
        <dbReference type="ARBA" id="ARBA00049428"/>
    </source>
</evidence>
<evidence type="ECO:0000313" key="19">
    <source>
        <dbReference type="Proteomes" id="UP001177023"/>
    </source>
</evidence>
<comment type="catalytic activity">
    <reaction evidence="16">
        <text>12-(9Z-hexadecenoyloxy)-octadecanoate + H2O = 12-hydroxyoctadecanoate + (9Z)-hexadecenoate + H(+)</text>
        <dbReference type="Rhea" id="RHEA:52072"/>
        <dbReference type="ChEBI" id="CHEBI:15377"/>
        <dbReference type="ChEBI" id="CHEBI:15378"/>
        <dbReference type="ChEBI" id="CHEBI:32372"/>
        <dbReference type="ChEBI" id="CHEBI:84201"/>
        <dbReference type="ChEBI" id="CHEBI:136312"/>
    </reaction>
    <physiologicalReaction direction="left-to-right" evidence="16">
        <dbReference type="Rhea" id="RHEA:52073"/>
    </physiologicalReaction>
</comment>
<evidence type="ECO:0000256" key="9">
    <source>
        <dbReference type="ARBA" id="ARBA00047863"/>
    </source>
</evidence>
<evidence type="ECO:0000256" key="14">
    <source>
        <dbReference type="ARBA" id="ARBA00049296"/>
    </source>
</evidence>
<keyword evidence="5 17" id="KW-1133">Transmembrane helix</keyword>
<evidence type="ECO:0000256" key="17">
    <source>
        <dbReference type="SAM" id="Phobius"/>
    </source>
</evidence>
<evidence type="ECO:0000256" key="5">
    <source>
        <dbReference type="ARBA" id="ARBA00022989"/>
    </source>
</evidence>
<organism evidence="18 19">
    <name type="scientific">Mesorhabditis spiculigera</name>
    <dbReference type="NCBI Taxonomy" id="96644"/>
    <lineage>
        <taxon>Eukaryota</taxon>
        <taxon>Metazoa</taxon>
        <taxon>Ecdysozoa</taxon>
        <taxon>Nematoda</taxon>
        <taxon>Chromadorea</taxon>
        <taxon>Rhabditida</taxon>
        <taxon>Rhabditina</taxon>
        <taxon>Rhabditomorpha</taxon>
        <taxon>Rhabditoidea</taxon>
        <taxon>Rhabditidae</taxon>
        <taxon>Mesorhabditinae</taxon>
        <taxon>Mesorhabditis</taxon>
    </lineage>
</organism>
<comment type="catalytic activity">
    <reaction evidence="11">
        <text>12-(9Z-octadecenoyloxy)-octadecanoate + H2O = 12-hydroxyoctadecanoate + (9Z)-octadecenoate + H(+)</text>
        <dbReference type="Rhea" id="RHEA:52060"/>
        <dbReference type="ChEBI" id="CHEBI:15377"/>
        <dbReference type="ChEBI" id="CHEBI:15378"/>
        <dbReference type="ChEBI" id="CHEBI:30823"/>
        <dbReference type="ChEBI" id="CHEBI:84201"/>
        <dbReference type="ChEBI" id="CHEBI:136302"/>
    </reaction>
    <physiologicalReaction direction="left-to-right" evidence="11">
        <dbReference type="Rhea" id="RHEA:52061"/>
    </physiologicalReaction>
</comment>
<keyword evidence="4 17" id="KW-0812">Transmembrane</keyword>
<feature type="transmembrane region" description="Helical" evidence="17">
    <location>
        <begin position="108"/>
        <end position="126"/>
    </location>
</feature>
<dbReference type="Pfam" id="PF04750">
    <property type="entry name" value="Far-17a_AIG1"/>
    <property type="match status" value="1"/>
</dbReference>
<dbReference type="GO" id="GO:0012505">
    <property type="term" value="C:endomembrane system"/>
    <property type="evidence" value="ECO:0007669"/>
    <property type="project" value="UniProtKB-SubCell"/>
</dbReference>
<comment type="caution">
    <text evidence="18">The sequence shown here is derived from an EMBL/GenBank/DDBJ whole genome shotgun (WGS) entry which is preliminary data.</text>
</comment>
<dbReference type="GO" id="GO:0016020">
    <property type="term" value="C:membrane"/>
    <property type="evidence" value="ECO:0007669"/>
    <property type="project" value="InterPro"/>
</dbReference>